<dbReference type="AlphaFoldDB" id="H5URL5"/>
<feature type="transmembrane region" description="Helical" evidence="8">
    <location>
        <begin position="372"/>
        <end position="393"/>
    </location>
</feature>
<evidence type="ECO:0000256" key="3">
    <source>
        <dbReference type="ARBA" id="ARBA00022448"/>
    </source>
</evidence>
<reference evidence="11 12" key="1">
    <citation type="submission" date="2012-02" db="EMBL/GenBank/DDBJ databases">
        <title>Whole genome shotgun sequence of Mobilicoccus pelagius NBRC 104925.</title>
        <authorList>
            <person name="Yoshida Y."/>
            <person name="Hosoyama A."/>
            <person name="Tsuchikane K."/>
            <person name="Katsumata H."/>
            <person name="Yamazaki S."/>
            <person name="Fujita N."/>
        </authorList>
    </citation>
    <scope>NUCLEOTIDE SEQUENCE [LARGE SCALE GENOMIC DNA]</scope>
    <source>
        <strain evidence="11 12">NBRC 104925</strain>
    </source>
</reference>
<feature type="transmembrane region" description="Helical" evidence="8">
    <location>
        <begin position="234"/>
        <end position="251"/>
    </location>
</feature>
<feature type="transmembrane region" description="Helical" evidence="8">
    <location>
        <begin position="82"/>
        <end position="99"/>
    </location>
</feature>
<feature type="transmembrane region" description="Helical" evidence="8">
    <location>
        <begin position="177"/>
        <end position="199"/>
    </location>
</feature>
<evidence type="ECO:0000259" key="9">
    <source>
        <dbReference type="Pfam" id="PF00999"/>
    </source>
</evidence>
<dbReference type="GO" id="GO:0015297">
    <property type="term" value="F:antiporter activity"/>
    <property type="evidence" value="ECO:0007669"/>
    <property type="project" value="InterPro"/>
</dbReference>
<comment type="similarity">
    <text evidence="2">Belongs to the monovalent cation:proton antiporter 2 (CPA2) transporter (TC 2.A.37) family.</text>
</comment>
<dbReference type="Gene3D" id="1.20.1530.20">
    <property type="match status" value="1"/>
</dbReference>
<dbReference type="InterPro" id="IPR006153">
    <property type="entry name" value="Cation/H_exchanger_TM"/>
</dbReference>
<comment type="subcellular location">
    <subcellularLocation>
        <location evidence="1">Membrane</location>
        <topology evidence="1">Multi-pass membrane protein</topology>
    </subcellularLocation>
</comment>
<evidence type="ECO:0000259" key="10">
    <source>
        <dbReference type="Pfam" id="PF02254"/>
    </source>
</evidence>
<evidence type="ECO:0000256" key="2">
    <source>
        <dbReference type="ARBA" id="ARBA00005551"/>
    </source>
</evidence>
<dbReference type="Pfam" id="PF02254">
    <property type="entry name" value="TrkA_N"/>
    <property type="match status" value="1"/>
</dbReference>
<dbReference type="GO" id="GO:0016020">
    <property type="term" value="C:membrane"/>
    <property type="evidence" value="ECO:0007669"/>
    <property type="project" value="UniProtKB-SubCell"/>
</dbReference>
<dbReference type="Proteomes" id="UP000004367">
    <property type="component" value="Unassembled WGS sequence"/>
</dbReference>
<dbReference type="Pfam" id="PF00999">
    <property type="entry name" value="Na_H_Exchanger"/>
    <property type="match status" value="1"/>
</dbReference>
<accession>H5URL5</accession>
<dbReference type="GO" id="GO:1902600">
    <property type="term" value="P:proton transmembrane transport"/>
    <property type="evidence" value="ECO:0007669"/>
    <property type="project" value="InterPro"/>
</dbReference>
<dbReference type="SUPFAM" id="SSF51735">
    <property type="entry name" value="NAD(P)-binding Rossmann-fold domains"/>
    <property type="match status" value="1"/>
</dbReference>
<dbReference type="PANTHER" id="PTHR42751">
    <property type="entry name" value="SODIUM/HYDROGEN EXCHANGER FAMILY/TRKA DOMAIN PROTEIN"/>
    <property type="match status" value="1"/>
</dbReference>
<feature type="transmembrane region" description="Helical" evidence="8">
    <location>
        <begin position="309"/>
        <end position="329"/>
    </location>
</feature>
<feature type="transmembrane region" description="Helical" evidence="8">
    <location>
        <begin position="111"/>
        <end position="131"/>
    </location>
</feature>
<dbReference type="InterPro" id="IPR036291">
    <property type="entry name" value="NAD(P)-bd_dom_sf"/>
</dbReference>
<feature type="transmembrane region" description="Helical" evidence="8">
    <location>
        <begin position="341"/>
        <end position="360"/>
    </location>
</feature>
<evidence type="ECO:0000256" key="1">
    <source>
        <dbReference type="ARBA" id="ARBA00004141"/>
    </source>
</evidence>
<evidence type="ECO:0000313" key="11">
    <source>
        <dbReference type="EMBL" id="GAB48373.1"/>
    </source>
</evidence>
<sequence>MTGRGGGAAPPSRVGTLRLDPDRCPASRAVDERETPMETAATILAVTFALGYLALLLRLPPLVGFLAAGFALGGLGVQAEEIHTLADLGVTLLLFAIGLKLDVRTLLAKEVWVTTVVTCVAGTLTGMAWLWCLGVMGFTLLQGAGVGALTTVALGLVFSSTVFVMKLIEERGDEHAFYARIAIGVLVVQDVIAVVFLTATTGHLPSPWAFALVLLWPAVRLFRSVWGRLGHGEMQSLFGILMALVPGYLLFESVGLKGDLGALVVGAMLASHPSASELSRSLFHVKELLLVGFFLSIGMFGGLPTAGEIGLAALLLLILPVHALGYVLVLRAMRVRHRTGWLVAFALMQFSEFGLIVAAIGADSGILDQRWVVVLSLAVSFAFVLSSFVNGIGQPLVERLAGRMPAQDPSRLHPEDRPADVSGAEALVVGLGRVGRSAFTQLTDTYGLHVVGIDSDHGRVRKLTAAGLQVVETDASDEEFFSRLTGRERVRMVVLALPAHNAEAVAILRASGFGGVIATAVRYEEGVARSLSAGADAAFNAASGAGLELADQVARLDSGAPATGPMPAVRPPDAS</sequence>
<feature type="transmembrane region" description="Helical" evidence="8">
    <location>
        <begin position="43"/>
        <end position="70"/>
    </location>
</feature>
<keyword evidence="4 8" id="KW-0812">Transmembrane</keyword>
<dbReference type="Gene3D" id="3.40.50.720">
    <property type="entry name" value="NAD(P)-binding Rossmann-like Domain"/>
    <property type="match status" value="1"/>
</dbReference>
<evidence type="ECO:0000256" key="7">
    <source>
        <dbReference type="SAM" id="MobiDB-lite"/>
    </source>
</evidence>
<gene>
    <name evidence="11" type="ORF">MOPEL_073_00130</name>
</gene>
<keyword evidence="6 8" id="KW-0472">Membrane</keyword>
<evidence type="ECO:0000313" key="12">
    <source>
        <dbReference type="Proteomes" id="UP000004367"/>
    </source>
</evidence>
<evidence type="ECO:0000256" key="8">
    <source>
        <dbReference type="SAM" id="Phobius"/>
    </source>
</evidence>
<keyword evidence="12" id="KW-1185">Reference proteome</keyword>
<feature type="transmembrane region" description="Helical" evidence="8">
    <location>
        <begin position="143"/>
        <end position="165"/>
    </location>
</feature>
<dbReference type="InterPro" id="IPR038770">
    <property type="entry name" value="Na+/solute_symporter_sf"/>
</dbReference>
<dbReference type="PANTHER" id="PTHR42751:SF1">
    <property type="entry name" value="CATION_PROTON ANTIPORTER YBAL-RELATED"/>
    <property type="match status" value="1"/>
</dbReference>
<protein>
    <submittedName>
        <fullName evidence="11">Putative solute/hydrogen antiporter</fullName>
    </submittedName>
</protein>
<dbReference type="eggNOG" id="COG4651">
    <property type="taxonomic scope" value="Bacteria"/>
</dbReference>
<feature type="region of interest" description="Disordered" evidence="7">
    <location>
        <begin position="1"/>
        <end position="21"/>
    </location>
</feature>
<evidence type="ECO:0000256" key="4">
    <source>
        <dbReference type="ARBA" id="ARBA00022692"/>
    </source>
</evidence>
<feature type="transmembrane region" description="Helical" evidence="8">
    <location>
        <begin position="205"/>
        <end position="222"/>
    </location>
</feature>
<feature type="domain" description="RCK N-terminal" evidence="10">
    <location>
        <begin position="427"/>
        <end position="540"/>
    </location>
</feature>
<keyword evidence="3" id="KW-0813">Transport</keyword>
<dbReference type="STRING" id="1089455.MOPEL_073_00130"/>
<organism evidence="11 12">
    <name type="scientific">Mobilicoccus pelagius NBRC 104925</name>
    <dbReference type="NCBI Taxonomy" id="1089455"/>
    <lineage>
        <taxon>Bacteria</taxon>
        <taxon>Bacillati</taxon>
        <taxon>Actinomycetota</taxon>
        <taxon>Actinomycetes</taxon>
        <taxon>Micrococcales</taxon>
        <taxon>Dermatophilaceae</taxon>
        <taxon>Mobilicoccus</taxon>
    </lineage>
</organism>
<dbReference type="InterPro" id="IPR003148">
    <property type="entry name" value="RCK_N"/>
</dbReference>
<evidence type="ECO:0000256" key="5">
    <source>
        <dbReference type="ARBA" id="ARBA00022989"/>
    </source>
</evidence>
<proteinExistence type="inferred from homology"/>
<keyword evidence="5 8" id="KW-1133">Transmembrane helix</keyword>
<feature type="domain" description="Cation/H+ exchanger transmembrane" evidence="9">
    <location>
        <begin position="48"/>
        <end position="386"/>
    </location>
</feature>
<dbReference type="GO" id="GO:0006813">
    <property type="term" value="P:potassium ion transport"/>
    <property type="evidence" value="ECO:0007669"/>
    <property type="project" value="InterPro"/>
</dbReference>
<comment type="caution">
    <text evidence="11">The sequence shown here is derived from an EMBL/GenBank/DDBJ whole genome shotgun (WGS) entry which is preliminary data.</text>
</comment>
<dbReference type="eggNOG" id="COG1226">
    <property type="taxonomic scope" value="Bacteria"/>
</dbReference>
<name>H5URL5_9MICO</name>
<evidence type="ECO:0000256" key="6">
    <source>
        <dbReference type="ARBA" id="ARBA00023136"/>
    </source>
</evidence>
<dbReference type="EMBL" id="BAFE01000052">
    <property type="protein sequence ID" value="GAB48373.1"/>
    <property type="molecule type" value="Genomic_DNA"/>
</dbReference>